<dbReference type="GeneID" id="14692700"/>
<dbReference type="VEuPathDB" id="PlasmoDB:PCYB_091320"/>
<feature type="region of interest" description="Disordered" evidence="1">
    <location>
        <begin position="52"/>
        <end position="103"/>
    </location>
</feature>
<dbReference type="KEGG" id="pcy:PCYB_091320"/>
<dbReference type="OMA" id="IYIAKDI"/>
<sequence length="547" mass="63381">VISSDVKLGNQVDYVRRAHPHEGVKLYEQVRNKCKVYFLPLVWPCGEKGGPQGGATGRATGRDNEGAANPTAKKAASQTAKKAASQTDGNTADGGGDGETPFEYLQRNLGDTKQKMESLAAYIEQSDAIIVPMNYHDILNKHLLDIAQFSCFLNVIDFLLYVNQTKGNHNVIFYVYNFHEDDDASGGRSHQDNYVEKERESIVNIVKSFLRSHWKKDRYHKCVKERFVFSRDNCINVDRWRDQIGKKRVYYRVKVPMQSNPPAGQITSSPRISPSGDRKSHSIFANHRPDALKNLTSENYFVYNFFSNLKLSILHEYLKIASQLKMDNFDPLPDAGKMKIKMGQVAKEVDVLLNKFLLFQLNKKVVKNEDMVEQIRKKQHSYLVHIIMTDLLEKYEQLLETLIRQLYQLYRQRIKKIKINSNMINEFAKEIKNVDKIFHLYNSSMSFVHYFKNKGSHYFLERANCIALQMEAKLLQTLNETTREIVNYYISQGVYVRHYDFTSSFLSLRKYSFFSYMLQTVADMLRNRISLSFNYLSPSAFGFSSYK</sequence>
<evidence type="ECO:0000313" key="3">
    <source>
        <dbReference type="Proteomes" id="UP000006319"/>
    </source>
</evidence>
<gene>
    <name evidence="2" type="ORF">PCYB_091320</name>
</gene>
<dbReference type="RefSeq" id="XP_004222293.1">
    <property type="nucleotide sequence ID" value="XM_004222245.1"/>
</dbReference>
<feature type="compositionally biased region" description="Low complexity" evidence="1">
    <location>
        <begin position="71"/>
        <end position="91"/>
    </location>
</feature>
<feature type="non-terminal residue" evidence="2">
    <location>
        <position position="547"/>
    </location>
</feature>
<organism evidence="2 3">
    <name type="scientific">Plasmodium cynomolgi (strain B)</name>
    <dbReference type="NCBI Taxonomy" id="1120755"/>
    <lineage>
        <taxon>Eukaryota</taxon>
        <taxon>Sar</taxon>
        <taxon>Alveolata</taxon>
        <taxon>Apicomplexa</taxon>
        <taxon>Aconoidasida</taxon>
        <taxon>Haemosporida</taxon>
        <taxon>Plasmodiidae</taxon>
        <taxon>Plasmodium</taxon>
        <taxon>Plasmodium (Plasmodium)</taxon>
    </lineage>
</organism>
<reference evidence="2 3" key="1">
    <citation type="journal article" date="2012" name="Nat. Genet.">
        <title>Plasmodium cynomolgi genome sequences provide insight into Plasmodium vivax and the monkey malaria clade.</title>
        <authorList>
            <person name="Tachibana S."/>
            <person name="Sullivan S.A."/>
            <person name="Kawai S."/>
            <person name="Nakamura S."/>
            <person name="Kim H.R."/>
            <person name="Goto N."/>
            <person name="Arisue N."/>
            <person name="Palacpac N.M.Q."/>
            <person name="Honma H."/>
            <person name="Yagi M."/>
            <person name="Tougan T."/>
            <person name="Katakai Y."/>
            <person name="Kaneko O."/>
            <person name="Mita T."/>
            <person name="Kita K."/>
            <person name="Yasutomi Y."/>
            <person name="Sutton P.L."/>
            <person name="Shakhbatyan R."/>
            <person name="Horii T."/>
            <person name="Yasunaga T."/>
            <person name="Barnwell J.W."/>
            <person name="Escalante A.A."/>
            <person name="Carlton J.M."/>
            <person name="Tanabe K."/>
        </authorList>
    </citation>
    <scope>NUCLEOTIDE SEQUENCE [LARGE SCALE GENOMIC DNA]</scope>
    <source>
        <strain evidence="2 3">B</strain>
    </source>
</reference>
<evidence type="ECO:0000256" key="1">
    <source>
        <dbReference type="SAM" id="MobiDB-lite"/>
    </source>
</evidence>
<dbReference type="Proteomes" id="UP000006319">
    <property type="component" value="Chromosome 9"/>
</dbReference>
<name>K6UDC2_PLACD</name>
<protein>
    <submittedName>
        <fullName evidence="2">Uncharacterized protein</fullName>
    </submittedName>
</protein>
<keyword evidence="3" id="KW-1185">Reference proteome</keyword>
<feature type="non-terminal residue" evidence="2">
    <location>
        <position position="1"/>
    </location>
</feature>
<dbReference type="OrthoDB" id="370088at2759"/>
<dbReference type="eggNOG" id="ENOG502QXCR">
    <property type="taxonomic scope" value="Eukaryota"/>
</dbReference>
<dbReference type="AlphaFoldDB" id="K6UDC2"/>
<evidence type="ECO:0000313" key="2">
    <source>
        <dbReference type="EMBL" id="GAB66346.1"/>
    </source>
</evidence>
<dbReference type="EMBL" id="DF157101">
    <property type="protein sequence ID" value="GAB66346.1"/>
    <property type="molecule type" value="Genomic_DNA"/>
</dbReference>
<accession>K6UDC2</accession>
<proteinExistence type="predicted"/>